<evidence type="ECO:0000313" key="2">
    <source>
        <dbReference type="Proteomes" id="UP000250991"/>
    </source>
</evidence>
<name>A0A2X3JV04_ECOLX</name>
<dbReference type="Proteomes" id="UP000250991">
    <property type="component" value="Unassembled WGS sequence"/>
</dbReference>
<gene>
    <name evidence="1" type="ORF">NCTC8009_08768</name>
</gene>
<accession>A0A2X3JV04</accession>
<sequence length="36" mass="4356">MNYEEGNNIHTEIEFFSLTIFFFKKQQFLLKLLNAS</sequence>
<reference evidence="1 2" key="1">
    <citation type="submission" date="2018-06" db="EMBL/GenBank/DDBJ databases">
        <authorList>
            <consortium name="Pathogen Informatics"/>
            <person name="Doyle S."/>
        </authorList>
    </citation>
    <scope>NUCLEOTIDE SEQUENCE [LARGE SCALE GENOMIC DNA]</scope>
    <source>
        <strain evidence="1 2">NCTC8009</strain>
    </source>
</reference>
<proteinExistence type="predicted"/>
<protein>
    <submittedName>
        <fullName evidence="1">Uncharacterized protein</fullName>
    </submittedName>
</protein>
<evidence type="ECO:0000313" key="1">
    <source>
        <dbReference type="EMBL" id="SQD08098.1"/>
    </source>
</evidence>
<dbReference type="AlphaFoldDB" id="A0A2X3JV04"/>
<dbReference type="EMBL" id="UARW01000010">
    <property type="protein sequence ID" value="SQD08098.1"/>
    <property type="molecule type" value="Genomic_DNA"/>
</dbReference>
<organism evidence="1 2">
    <name type="scientific">Escherichia coli</name>
    <dbReference type="NCBI Taxonomy" id="562"/>
    <lineage>
        <taxon>Bacteria</taxon>
        <taxon>Pseudomonadati</taxon>
        <taxon>Pseudomonadota</taxon>
        <taxon>Gammaproteobacteria</taxon>
        <taxon>Enterobacterales</taxon>
        <taxon>Enterobacteriaceae</taxon>
        <taxon>Escherichia</taxon>
    </lineage>
</organism>